<feature type="region of interest" description="Disordered" evidence="1">
    <location>
        <begin position="72"/>
        <end position="130"/>
    </location>
</feature>
<dbReference type="Proteomes" id="UP000027238">
    <property type="component" value="Unassembled WGS sequence"/>
</dbReference>
<accession>A0A066X3T6</accession>
<keyword evidence="3" id="KW-1185">Reference proteome</keyword>
<dbReference type="HOGENOM" id="CLU_1938042_0_0_1"/>
<evidence type="ECO:0000256" key="1">
    <source>
        <dbReference type="SAM" id="MobiDB-lite"/>
    </source>
</evidence>
<feature type="compositionally biased region" description="Polar residues" evidence="1">
    <location>
        <begin position="93"/>
        <end position="108"/>
    </location>
</feature>
<dbReference type="AlphaFoldDB" id="A0A066X3T6"/>
<organism evidence="2 3">
    <name type="scientific">Colletotrichum sublineola</name>
    <name type="common">Sorghum anthracnose fungus</name>
    <dbReference type="NCBI Taxonomy" id="1173701"/>
    <lineage>
        <taxon>Eukaryota</taxon>
        <taxon>Fungi</taxon>
        <taxon>Dikarya</taxon>
        <taxon>Ascomycota</taxon>
        <taxon>Pezizomycotina</taxon>
        <taxon>Sordariomycetes</taxon>
        <taxon>Hypocreomycetidae</taxon>
        <taxon>Glomerellales</taxon>
        <taxon>Glomerellaceae</taxon>
        <taxon>Colletotrichum</taxon>
        <taxon>Colletotrichum graminicola species complex</taxon>
    </lineage>
</organism>
<sequence length="130" mass="14752">MQAGANGRRQIWHFQSSPWLTGSSPTQLDLEKREYERTRCLSNLHTYQSNAIPQRYSNPSDDAVRTVRDNSVHPFNMSPNHYHIKEPPLGSWPSITTNRLQAATSEPDNNVPKPPSASLFKFSTGDSERD</sequence>
<gene>
    <name evidence="2" type="ORF">CSUB01_11345</name>
</gene>
<proteinExistence type="predicted"/>
<dbReference type="EMBL" id="JMSE01001330">
    <property type="protein sequence ID" value="KDN62344.1"/>
    <property type="molecule type" value="Genomic_DNA"/>
</dbReference>
<protein>
    <submittedName>
        <fullName evidence="2">Uncharacterized protein</fullName>
    </submittedName>
</protein>
<name>A0A066X3T6_COLSU</name>
<evidence type="ECO:0000313" key="3">
    <source>
        <dbReference type="Proteomes" id="UP000027238"/>
    </source>
</evidence>
<comment type="caution">
    <text evidence="2">The sequence shown here is derived from an EMBL/GenBank/DDBJ whole genome shotgun (WGS) entry which is preliminary data.</text>
</comment>
<evidence type="ECO:0000313" key="2">
    <source>
        <dbReference type="EMBL" id="KDN62344.1"/>
    </source>
</evidence>
<reference evidence="3" key="1">
    <citation type="journal article" date="2014" name="Genome Announc.">
        <title>Draft genome sequence of Colletotrichum sublineola, a destructive pathogen of cultivated sorghum.</title>
        <authorList>
            <person name="Baroncelli R."/>
            <person name="Sanz-Martin J.M."/>
            <person name="Rech G.E."/>
            <person name="Sukno S.A."/>
            <person name="Thon M.R."/>
        </authorList>
    </citation>
    <scope>NUCLEOTIDE SEQUENCE [LARGE SCALE GENOMIC DNA]</scope>
    <source>
        <strain evidence="3">TX430BB</strain>
    </source>
</reference>